<name>A0AA49Q981_9BACT</name>
<dbReference type="PANTHER" id="PTHR43584">
    <property type="entry name" value="NUCLEOTIDYL TRANSFERASE"/>
    <property type="match status" value="1"/>
</dbReference>
<evidence type="ECO:0000313" key="4">
    <source>
        <dbReference type="EMBL" id="WKW12993.1"/>
    </source>
</evidence>
<dbReference type="InterPro" id="IPR005835">
    <property type="entry name" value="NTP_transferase_dom"/>
</dbReference>
<dbReference type="GO" id="GO:0016779">
    <property type="term" value="F:nucleotidyltransferase activity"/>
    <property type="evidence" value="ECO:0007669"/>
    <property type="project" value="UniProtKB-KW"/>
</dbReference>
<keyword evidence="6" id="KW-1185">Reference proteome</keyword>
<dbReference type="Pfam" id="PF00483">
    <property type="entry name" value="NTP_transferase"/>
    <property type="match status" value="1"/>
</dbReference>
<dbReference type="Gene3D" id="3.90.550.10">
    <property type="entry name" value="Spore Coat Polysaccharide Biosynthesis Protein SpsA, Chain A"/>
    <property type="match status" value="1"/>
</dbReference>
<keyword evidence="2" id="KW-0548">Nucleotidyltransferase</keyword>
<dbReference type="PANTHER" id="PTHR43584:SF8">
    <property type="entry name" value="N-ACETYLMURAMATE ALPHA-1-PHOSPHATE URIDYLYLTRANSFERASE"/>
    <property type="match status" value="1"/>
</dbReference>
<accession>A0AA49JWQ1</accession>
<evidence type="ECO:0000313" key="6">
    <source>
        <dbReference type="Proteomes" id="UP001229955"/>
    </source>
</evidence>
<evidence type="ECO:0000256" key="1">
    <source>
        <dbReference type="ARBA" id="ARBA00022679"/>
    </source>
</evidence>
<protein>
    <submittedName>
        <fullName evidence="5">Sugar phosphate nucleotidyltransferase</fullName>
    </submittedName>
</protein>
<keyword evidence="1" id="KW-0808">Transferase</keyword>
<organism evidence="5 6">
    <name type="scientific">Pseudogemmatithrix spongiicola</name>
    <dbReference type="NCBI Taxonomy" id="3062599"/>
    <lineage>
        <taxon>Bacteria</taxon>
        <taxon>Pseudomonadati</taxon>
        <taxon>Gemmatimonadota</taxon>
        <taxon>Gemmatimonadia</taxon>
        <taxon>Gemmatimonadales</taxon>
        <taxon>Gemmatimonadaceae</taxon>
        <taxon>Pseudogemmatithrix</taxon>
    </lineage>
</organism>
<proteinExistence type="predicted"/>
<feature type="domain" description="Nucleotidyl transferase" evidence="3">
    <location>
        <begin position="6"/>
        <end position="250"/>
    </location>
</feature>
<gene>
    <name evidence="4" type="ORF">Strain138_002307</name>
    <name evidence="5" type="ORF">Strain318_002306</name>
</gene>
<sequence length="281" mass="30385">MRATLAVILARGLGTRLRADDGTALDAGQAAAASAGTKGLVPLAGRPLLDFVLHELAEGGVRDVVLVVPPGDSPLRTRYDVEHPPARLRVRFAVQEEPRGTAQALLSAREAVCAALGAPSDTGGRRHFLMCNADNLYAAPAIEALVDARGPGVIAYDADALVRDSGIEAERVSRFALLDIGDDDMLRDIVEKPEQGHPLLKATPRWVSMNLWRFRDTIFDACTAISPSPRGELELADAVREAMRRGERFAVHRRAEAVFDLTHRRDIATLEARLAGRVPKP</sequence>
<evidence type="ECO:0000313" key="5">
    <source>
        <dbReference type="EMBL" id="WKW15900.1"/>
    </source>
</evidence>
<dbReference type="EMBL" id="CP130612">
    <property type="protein sequence ID" value="WKW12993.1"/>
    <property type="molecule type" value="Genomic_DNA"/>
</dbReference>
<dbReference type="EMBL" id="CP130613">
    <property type="protein sequence ID" value="WKW15900.1"/>
    <property type="molecule type" value="Genomic_DNA"/>
</dbReference>
<dbReference type="SUPFAM" id="SSF53448">
    <property type="entry name" value="Nucleotide-diphospho-sugar transferases"/>
    <property type="match status" value="1"/>
</dbReference>
<dbReference type="InterPro" id="IPR050065">
    <property type="entry name" value="GlmU-like"/>
</dbReference>
<evidence type="ECO:0000256" key="2">
    <source>
        <dbReference type="ARBA" id="ARBA00022695"/>
    </source>
</evidence>
<reference evidence="5" key="1">
    <citation type="submission" date="2023-07" db="EMBL/GenBank/DDBJ databases">
        <authorList>
            <person name="Haufschild T."/>
            <person name="Kallscheuer N."/>
            <person name="Hammer J."/>
            <person name="Kohn T."/>
            <person name="Kabuu M."/>
            <person name="Jogler M."/>
            <person name="Wohfarth N."/>
            <person name="Heuer A."/>
            <person name="Rohde M."/>
            <person name="van Teeseling M.C.F."/>
            <person name="Jogler C."/>
        </authorList>
    </citation>
    <scope>NUCLEOTIDE SEQUENCE</scope>
    <source>
        <strain evidence="4">Strain 138</strain>
        <strain evidence="5">Strain 318</strain>
    </source>
</reference>
<dbReference type="RefSeq" id="WP_367885860.1">
    <property type="nucleotide sequence ID" value="NZ_CP130612.1"/>
</dbReference>
<dbReference type="Proteomes" id="UP001229955">
    <property type="component" value="Chromosome"/>
</dbReference>
<dbReference type="AlphaFoldDB" id="A0AA49Q981"/>
<accession>A0AA49Q981</accession>
<dbReference type="InterPro" id="IPR029044">
    <property type="entry name" value="Nucleotide-diphossugar_trans"/>
</dbReference>
<evidence type="ECO:0000259" key="3">
    <source>
        <dbReference type="Pfam" id="PF00483"/>
    </source>
</evidence>
<dbReference type="KEGG" id="pspc:Strain318_002306"/>